<comment type="caution">
    <text evidence="2">The sequence shown here is derived from an EMBL/GenBank/DDBJ whole genome shotgun (WGS) entry which is preliminary data.</text>
</comment>
<gene>
    <name evidence="2" type="ORF">PECM_007456</name>
</gene>
<evidence type="ECO:0000313" key="2">
    <source>
        <dbReference type="EMBL" id="KAF7715011.1"/>
    </source>
</evidence>
<accession>A0A8J8W043</accession>
<dbReference type="EMBL" id="WIWV01000069">
    <property type="protein sequence ID" value="KAF7715011.1"/>
    <property type="molecule type" value="Genomic_DNA"/>
</dbReference>
<sequence length="159" mass="17278">MSPKSATADPRSIALLFKKHKTTVLLSLPPQTPITTAKDELLEALKSRNVTEINGDFVPSESASIEFGVLVDRSDVEKGWTLLSLQHGSATKSSNGKKASNETLLHAGLDNGHILAFRFRSPSGDSQPDEVETDVGSNDPGWDVVMPKFDDDDDEDEEQ</sequence>
<keyword evidence="3" id="KW-1185">Reference proteome</keyword>
<dbReference type="OrthoDB" id="5376498at2759"/>
<name>A0A8J8W043_9EURO</name>
<evidence type="ECO:0000313" key="3">
    <source>
        <dbReference type="Proteomes" id="UP000631181"/>
    </source>
</evidence>
<dbReference type="AlphaFoldDB" id="A0A8J8W043"/>
<protein>
    <submittedName>
        <fullName evidence="2">Uncharacterized protein</fullName>
    </submittedName>
</protein>
<dbReference type="Proteomes" id="UP000631181">
    <property type="component" value="Unassembled WGS sequence"/>
</dbReference>
<organism evidence="2 3">
    <name type="scientific">Penicillium ucsense</name>
    <dbReference type="NCBI Taxonomy" id="2839758"/>
    <lineage>
        <taxon>Eukaryota</taxon>
        <taxon>Fungi</taxon>
        <taxon>Dikarya</taxon>
        <taxon>Ascomycota</taxon>
        <taxon>Pezizomycotina</taxon>
        <taxon>Eurotiomycetes</taxon>
        <taxon>Eurotiomycetidae</taxon>
        <taxon>Eurotiales</taxon>
        <taxon>Aspergillaceae</taxon>
        <taxon>Penicillium</taxon>
    </lineage>
</organism>
<reference evidence="2" key="1">
    <citation type="journal article" date="2020" name="Front. Microbiol.">
        <title>Gene regulatory networks of Penicillium echinulatum 2HH and Penicillium oxalicum 114-2 inferred by a computational biology approach.</title>
        <authorList>
            <person name="Lenz A.R."/>
            <person name="Galan-Vasquez E."/>
            <person name="Balbinot E."/>
            <person name="De Abreu F.P."/>
            <person name="De Oliveira N.S."/>
            <person name="Da Rosa L.O."/>
            <person name="De Avila E Silva S."/>
            <person name="Camassola M."/>
            <person name="Dillon A.J.P."/>
            <person name="Perez-Rueda E."/>
        </authorList>
    </citation>
    <scope>NUCLEOTIDE SEQUENCE</scope>
    <source>
        <strain evidence="2">S1M29</strain>
    </source>
</reference>
<proteinExistence type="predicted"/>
<feature type="region of interest" description="Disordered" evidence="1">
    <location>
        <begin position="119"/>
        <end position="159"/>
    </location>
</feature>
<evidence type="ECO:0000256" key="1">
    <source>
        <dbReference type="SAM" id="MobiDB-lite"/>
    </source>
</evidence>
<feature type="compositionally biased region" description="Acidic residues" evidence="1">
    <location>
        <begin position="150"/>
        <end position="159"/>
    </location>
</feature>